<name>A0A8H7CGP7_9AGAR</name>
<evidence type="ECO:0000313" key="2">
    <source>
        <dbReference type="Proteomes" id="UP000623467"/>
    </source>
</evidence>
<sequence>METLAHLEESQMVFHRNKSIFVDLSIHKAFNLPKLHSMEHYPDNTMNFGTSDNYNTEYMERLHIDLTKDAYRSTNRKDEFLQMTLWLERKEKIPCHTQFIDWKLCGSLGPPIIENLNPGIIYERKLTMSKHPTHKSIKFSLLETNYGASFFCDALSRYIVGLINPNLTPAQIEREANGFDVPFNAVPVFHKTKFSTSDPYINTKPVNLIVDSIHAQPEQLLRSSDKVPSQFDTALINTGHGGDEPGTEPP</sequence>
<organism evidence="1 2">
    <name type="scientific">Mycena sanguinolenta</name>
    <dbReference type="NCBI Taxonomy" id="230812"/>
    <lineage>
        <taxon>Eukaryota</taxon>
        <taxon>Fungi</taxon>
        <taxon>Dikarya</taxon>
        <taxon>Basidiomycota</taxon>
        <taxon>Agaricomycotina</taxon>
        <taxon>Agaricomycetes</taxon>
        <taxon>Agaricomycetidae</taxon>
        <taxon>Agaricales</taxon>
        <taxon>Marasmiineae</taxon>
        <taxon>Mycenaceae</taxon>
        <taxon>Mycena</taxon>
    </lineage>
</organism>
<protein>
    <submittedName>
        <fullName evidence="1">Uncharacterized protein</fullName>
    </submittedName>
</protein>
<accession>A0A8H7CGP7</accession>
<comment type="caution">
    <text evidence="1">The sequence shown here is derived from an EMBL/GenBank/DDBJ whole genome shotgun (WGS) entry which is preliminary data.</text>
</comment>
<dbReference type="Proteomes" id="UP000623467">
    <property type="component" value="Unassembled WGS sequence"/>
</dbReference>
<dbReference type="AlphaFoldDB" id="A0A8H7CGP7"/>
<gene>
    <name evidence="1" type="ORF">MSAN_02366400</name>
</gene>
<dbReference type="OrthoDB" id="3252362at2759"/>
<reference evidence="1" key="1">
    <citation type="submission" date="2020-05" db="EMBL/GenBank/DDBJ databases">
        <title>Mycena genomes resolve the evolution of fungal bioluminescence.</title>
        <authorList>
            <person name="Tsai I.J."/>
        </authorList>
    </citation>
    <scope>NUCLEOTIDE SEQUENCE</scope>
    <source>
        <strain evidence="1">160909Yilan</strain>
    </source>
</reference>
<proteinExistence type="predicted"/>
<evidence type="ECO:0000313" key="1">
    <source>
        <dbReference type="EMBL" id="KAF7334798.1"/>
    </source>
</evidence>
<dbReference type="EMBL" id="JACAZH010000045">
    <property type="protein sequence ID" value="KAF7334798.1"/>
    <property type="molecule type" value="Genomic_DNA"/>
</dbReference>
<keyword evidence="2" id="KW-1185">Reference proteome</keyword>